<comment type="caution">
    <text evidence="2">The sequence shown here is derived from an EMBL/GenBank/DDBJ whole genome shotgun (WGS) entry which is preliminary data.</text>
</comment>
<evidence type="ECO:0000256" key="1">
    <source>
        <dbReference type="SAM" id="MobiDB-lite"/>
    </source>
</evidence>
<dbReference type="EMBL" id="JAWRVI010000017">
    <property type="protein sequence ID" value="KAK4090068.1"/>
    <property type="molecule type" value="Genomic_DNA"/>
</dbReference>
<name>A0ABR0C2B2_PURLI</name>
<feature type="compositionally biased region" description="Polar residues" evidence="1">
    <location>
        <begin position="139"/>
        <end position="151"/>
    </location>
</feature>
<feature type="region of interest" description="Disordered" evidence="1">
    <location>
        <begin position="125"/>
        <end position="176"/>
    </location>
</feature>
<dbReference type="Proteomes" id="UP001287286">
    <property type="component" value="Unassembled WGS sequence"/>
</dbReference>
<proteinExistence type="predicted"/>
<sequence length="319" mass="35234">MSEHGGSTTSEEDDLRARIEGGFPCLRHSYSQLTAFTENLLVLFPDKNINIWTANGTKTYCAVVRTQNPDSLVWDPVAPMATVMDTEGYPPYETVLQVLEKLWEVTRKEVDKLLDACKNKHKVTAQSGQTFGGKPSTGAFGTNTSTHQGNPFENARNPWSTEDPASITQGSRALDPPEPARRVMAPFYVHVEEFVCTGLDCQKFDESGGSEKANRSVVILVKALRREQLEWSNAVVLYPTRHVEVVTFQCNGSAYAAVVSSAPRIQRKSGAHELTVAVLLADCVVMLDGKTLHYTCLALERLLAKTQVKLQNLAMNVEM</sequence>
<evidence type="ECO:0000313" key="3">
    <source>
        <dbReference type="Proteomes" id="UP001287286"/>
    </source>
</evidence>
<gene>
    <name evidence="2" type="ORF">Purlil1_5694</name>
</gene>
<protein>
    <submittedName>
        <fullName evidence="2">Uncharacterized protein</fullName>
    </submittedName>
</protein>
<organism evidence="2 3">
    <name type="scientific">Purpureocillium lilacinum</name>
    <name type="common">Paecilomyces lilacinus</name>
    <dbReference type="NCBI Taxonomy" id="33203"/>
    <lineage>
        <taxon>Eukaryota</taxon>
        <taxon>Fungi</taxon>
        <taxon>Dikarya</taxon>
        <taxon>Ascomycota</taxon>
        <taxon>Pezizomycotina</taxon>
        <taxon>Sordariomycetes</taxon>
        <taxon>Hypocreomycetidae</taxon>
        <taxon>Hypocreales</taxon>
        <taxon>Ophiocordycipitaceae</taxon>
        <taxon>Purpureocillium</taxon>
    </lineage>
</organism>
<accession>A0ABR0C2B2</accession>
<evidence type="ECO:0000313" key="2">
    <source>
        <dbReference type="EMBL" id="KAK4090068.1"/>
    </source>
</evidence>
<keyword evidence="3" id="KW-1185">Reference proteome</keyword>
<reference evidence="2 3" key="1">
    <citation type="journal article" date="2024" name="Microbiol. Resour. Announc.">
        <title>Genome annotations for the ascomycete fungi Trichoderma harzianum, Trichoderma aggressivum, and Purpureocillium lilacinum.</title>
        <authorList>
            <person name="Beijen E.P.W."/>
            <person name="Ohm R.A."/>
        </authorList>
    </citation>
    <scope>NUCLEOTIDE SEQUENCE [LARGE SCALE GENOMIC DNA]</scope>
    <source>
        <strain evidence="2 3">CBS 150709</strain>
    </source>
</reference>